<reference evidence="1" key="2">
    <citation type="journal article" date="2015" name="Fish Shellfish Immunol.">
        <title>Early steps in the European eel (Anguilla anguilla)-Vibrio vulnificus interaction in the gills: Role of the RtxA13 toxin.</title>
        <authorList>
            <person name="Callol A."/>
            <person name="Pajuelo D."/>
            <person name="Ebbesson L."/>
            <person name="Teles M."/>
            <person name="MacKenzie S."/>
            <person name="Amaro C."/>
        </authorList>
    </citation>
    <scope>NUCLEOTIDE SEQUENCE</scope>
</reference>
<evidence type="ECO:0000313" key="1">
    <source>
        <dbReference type="EMBL" id="JAH04713.1"/>
    </source>
</evidence>
<organism evidence="1">
    <name type="scientific">Anguilla anguilla</name>
    <name type="common">European freshwater eel</name>
    <name type="synonym">Muraena anguilla</name>
    <dbReference type="NCBI Taxonomy" id="7936"/>
    <lineage>
        <taxon>Eukaryota</taxon>
        <taxon>Metazoa</taxon>
        <taxon>Chordata</taxon>
        <taxon>Craniata</taxon>
        <taxon>Vertebrata</taxon>
        <taxon>Euteleostomi</taxon>
        <taxon>Actinopterygii</taxon>
        <taxon>Neopterygii</taxon>
        <taxon>Teleostei</taxon>
        <taxon>Anguilliformes</taxon>
        <taxon>Anguillidae</taxon>
        <taxon>Anguilla</taxon>
    </lineage>
</organism>
<accession>A0A0E9PLJ7</accession>
<dbReference type="EMBL" id="GBXM01103864">
    <property type="protein sequence ID" value="JAH04713.1"/>
    <property type="molecule type" value="Transcribed_RNA"/>
</dbReference>
<reference evidence="1" key="1">
    <citation type="submission" date="2014-11" db="EMBL/GenBank/DDBJ databases">
        <authorList>
            <person name="Amaro Gonzalez C."/>
        </authorList>
    </citation>
    <scope>NUCLEOTIDE SEQUENCE</scope>
</reference>
<name>A0A0E9PLJ7_ANGAN</name>
<protein>
    <submittedName>
        <fullName evidence="1">Uncharacterized protein</fullName>
    </submittedName>
</protein>
<sequence length="8" mass="861">MAKITNAL</sequence>
<proteinExistence type="predicted"/>